<sequence>MSWTSNRLLSMLPQPDAALLRERLEPISLTQGEVLFRSNEKISYVFFFEGGLSSEIAGSDETKKIEVGCIGYEGFSAVPAVLGVDTSPHYAFMQCAGPALRISVKELRTVMDESRPVRDLLLKYAHVFLIQIAATALADGRYDIEQRLARWVLMSQDRIGDKLPLTHDFLALMLGVRRSSVTDALHRLEGTLAIKAERSLISVRDRRALKDIAGASYGLPEREYERHLGRDWRMP</sequence>
<keyword evidence="6" id="KW-1185">Reference proteome</keyword>
<proteinExistence type="predicted"/>
<dbReference type="InterPro" id="IPR014710">
    <property type="entry name" value="RmlC-like_jellyroll"/>
</dbReference>
<keyword evidence="3" id="KW-0804">Transcription</keyword>
<dbReference type="InterPro" id="IPR036390">
    <property type="entry name" value="WH_DNA-bd_sf"/>
</dbReference>
<dbReference type="SUPFAM" id="SSF46785">
    <property type="entry name" value="Winged helix' DNA-binding domain"/>
    <property type="match status" value="1"/>
</dbReference>
<gene>
    <name evidence="5" type="ORF">FHW37_11097</name>
</gene>
<dbReference type="InterPro" id="IPR018490">
    <property type="entry name" value="cNMP-bd_dom_sf"/>
</dbReference>
<evidence type="ECO:0000256" key="2">
    <source>
        <dbReference type="ARBA" id="ARBA00023125"/>
    </source>
</evidence>
<dbReference type="PROSITE" id="PS51063">
    <property type="entry name" value="HTH_CRP_2"/>
    <property type="match status" value="1"/>
</dbReference>
<dbReference type="GO" id="GO:0006355">
    <property type="term" value="P:regulation of DNA-templated transcription"/>
    <property type="evidence" value="ECO:0007669"/>
    <property type="project" value="InterPro"/>
</dbReference>
<organism evidence="5 6">
    <name type="scientific">Neorhizobium alkalisoli</name>
    <dbReference type="NCBI Taxonomy" id="528178"/>
    <lineage>
        <taxon>Bacteria</taxon>
        <taxon>Pseudomonadati</taxon>
        <taxon>Pseudomonadota</taxon>
        <taxon>Alphaproteobacteria</taxon>
        <taxon>Hyphomicrobiales</taxon>
        <taxon>Rhizobiaceae</taxon>
        <taxon>Rhizobium/Agrobacterium group</taxon>
        <taxon>Neorhizobium</taxon>
    </lineage>
</organism>
<feature type="domain" description="HTH crp-type" evidence="4">
    <location>
        <begin position="142"/>
        <end position="207"/>
    </location>
</feature>
<evidence type="ECO:0000256" key="3">
    <source>
        <dbReference type="ARBA" id="ARBA00023163"/>
    </source>
</evidence>
<name>A0A561QBQ3_9HYPH</name>
<protein>
    <submittedName>
        <fullName evidence="5">CRP-like cAMP-binding protein</fullName>
    </submittedName>
</protein>
<comment type="caution">
    <text evidence="5">The sequence shown here is derived from an EMBL/GenBank/DDBJ whole genome shotgun (WGS) entry which is preliminary data.</text>
</comment>
<dbReference type="RefSeq" id="WP_186458424.1">
    <property type="nucleotide sequence ID" value="NZ_VIWP01000010.1"/>
</dbReference>
<reference evidence="5 6" key="1">
    <citation type="submission" date="2019-06" db="EMBL/GenBank/DDBJ databases">
        <title>Sorghum-associated microbial communities from plants grown in Nebraska, USA.</title>
        <authorList>
            <person name="Schachtman D."/>
        </authorList>
    </citation>
    <scope>NUCLEOTIDE SEQUENCE [LARGE SCALE GENOMIC DNA]</scope>
    <source>
        <strain evidence="5 6">1225</strain>
    </source>
</reference>
<dbReference type="Pfam" id="PF13545">
    <property type="entry name" value="HTH_Crp_2"/>
    <property type="match status" value="1"/>
</dbReference>
<evidence type="ECO:0000313" key="5">
    <source>
        <dbReference type="EMBL" id="TWF47800.1"/>
    </source>
</evidence>
<evidence type="ECO:0000259" key="4">
    <source>
        <dbReference type="PROSITE" id="PS51063"/>
    </source>
</evidence>
<dbReference type="GO" id="GO:0003677">
    <property type="term" value="F:DNA binding"/>
    <property type="evidence" value="ECO:0007669"/>
    <property type="project" value="UniProtKB-KW"/>
</dbReference>
<dbReference type="EMBL" id="VIWP01000010">
    <property type="protein sequence ID" value="TWF47800.1"/>
    <property type="molecule type" value="Genomic_DNA"/>
</dbReference>
<accession>A0A561QBQ3</accession>
<keyword evidence="2" id="KW-0238">DNA-binding</keyword>
<dbReference type="InterPro" id="IPR012318">
    <property type="entry name" value="HTH_CRP"/>
</dbReference>
<evidence type="ECO:0000313" key="6">
    <source>
        <dbReference type="Proteomes" id="UP000320653"/>
    </source>
</evidence>
<keyword evidence="1" id="KW-0805">Transcription regulation</keyword>
<dbReference type="SUPFAM" id="SSF51206">
    <property type="entry name" value="cAMP-binding domain-like"/>
    <property type="match status" value="1"/>
</dbReference>
<dbReference type="Proteomes" id="UP000320653">
    <property type="component" value="Unassembled WGS sequence"/>
</dbReference>
<dbReference type="Gene3D" id="2.60.120.10">
    <property type="entry name" value="Jelly Rolls"/>
    <property type="match status" value="1"/>
</dbReference>
<evidence type="ECO:0000256" key="1">
    <source>
        <dbReference type="ARBA" id="ARBA00023015"/>
    </source>
</evidence>
<dbReference type="AlphaFoldDB" id="A0A561QBQ3"/>